<evidence type="ECO:0000256" key="12">
    <source>
        <dbReference type="ARBA" id="ARBA00023042"/>
    </source>
</evidence>
<evidence type="ECO:0000256" key="19">
    <source>
        <dbReference type="ARBA" id="ARBA00047370"/>
    </source>
</evidence>
<keyword evidence="8" id="KW-0547">Nucleotide-binding</keyword>
<evidence type="ECO:0000256" key="20">
    <source>
        <dbReference type="ARBA" id="ARBA00048548"/>
    </source>
</evidence>
<keyword evidence="4" id="KW-0507">mRNA processing</keyword>
<keyword evidence="13" id="KW-0511">Multifunctional enzyme</keyword>
<evidence type="ECO:0000256" key="11">
    <source>
        <dbReference type="ARBA" id="ARBA00022953"/>
    </source>
</evidence>
<comment type="catalytic activity">
    <reaction evidence="14">
        <text>a 5'-end triphospho-adenylyl-adenylyl-cytidylyl-adenosine in mRNA + GDP + H(+) = a 5'-end (5'-triphosphoguanosine)-adenylyl-adenylyl-cytidylyl-adenosine in mRNA + diphosphate</text>
        <dbReference type="Rhea" id="RHEA:65436"/>
        <dbReference type="Rhea" id="RHEA-COMP:16797"/>
        <dbReference type="Rhea" id="RHEA-COMP:16799"/>
        <dbReference type="ChEBI" id="CHEBI:15378"/>
        <dbReference type="ChEBI" id="CHEBI:33019"/>
        <dbReference type="ChEBI" id="CHEBI:58189"/>
        <dbReference type="ChEBI" id="CHEBI:156484"/>
        <dbReference type="ChEBI" id="CHEBI:156503"/>
        <dbReference type="EC" id="2.7.7.88"/>
    </reaction>
</comment>
<evidence type="ECO:0000256" key="6">
    <source>
        <dbReference type="ARBA" id="ARBA00022691"/>
    </source>
</evidence>
<evidence type="ECO:0000256" key="4">
    <source>
        <dbReference type="ARBA" id="ARBA00022664"/>
    </source>
</evidence>
<keyword evidence="12" id="KW-0506">mRNA capping</keyword>
<name>A0A0B5KTA1_9VIRU</name>
<comment type="subcellular location">
    <subcellularLocation>
        <location evidence="1">Virion</location>
    </subcellularLocation>
</comment>
<comment type="catalytic activity">
    <reaction evidence="15">
        <text>a 5'-end (5'-triphosphoguanosine)-(2'-O-methyladenylyl)-adenylyl-cytidylyl-adenosine in mRNA + S-adenosyl-L-methionine = a 5'-end (N(7)-methyl 5'-triphosphoguanosine)-(2'-O-methyladenylyl)-adenylyl-cytidylyl-adenosine in mRNA + S-adenosyl-L-homocysteine</text>
        <dbReference type="Rhea" id="RHEA:65440"/>
        <dbReference type="Rhea" id="RHEA-COMP:16798"/>
        <dbReference type="Rhea" id="RHEA-COMP:16801"/>
        <dbReference type="ChEBI" id="CHEBI:57856"/>
        <dbReference type="ChEBI" id="CHEBI:59789"/>
        <dbReference type="ChEBI" id="CHEBI:156482"/>
        <dbReference type="ChEBI" id="CHEBI:156483"/>
    </reaction>
</comment>
<dbReference type="RefSeq" id="YP_009666256.1">
    <property type="nucleotide sequence ID" value="NC_043472.1"/>
</dbReference>
<keyword evidence="3" id="KW-0696">RNA-directed RNA polymerase</keyword>
<evidence type="ECO:0000256" key="7">
    <source>
        <dbReference type="ARBA" id="ARBA00022695"/>
    </source>
</evidence>
<keyword evidence="6" id="KW-0949">S-adenosyl-L-methionine</keyword>
<evidence type="ECO:0000256" key="17">
    <source>
        <dbReference type="ARBA" id="ARBA00031012"/>
    </source>
</evidence>
<dbReference type="GO" id="GO:0003968">
    <property type="term" value="F:RNA-directed RNA polymerase activity"/>
    <property type="evidence" value="ECO:0007669"/>
    <property type="project" value="UniProtKB-KW"/>
</dbReference>
<dbReference type="Proteomes" id="UP000272305">
    <property type="component" value="Genome"/>
</dbReference>
<proteinExistence type="predicted"/>
<dbReference type="EMBL" id="KM817604">
    <property type="protein sequence ID" value="AJG39067.1"/>
    <property type="molecule type" value="Viral_cRNA"/>
</dbReference>
<keyword evidence="10" id="KW-0946">Virion</keyword>
<keyword evidence="7" id="KW-0548">Nucleotidyltransferase</keyword>
<dbReference type="GO" id="GO:0044423">
    <property type="term" value="C:virion component"/>
    <property type="evidence" value="ECO:0007669"/>
    <property type="project" value="UniProtKB-KW"/>
</dbReference>
<dbReference type="EC" id="2.7.7.48" evidence="2"/>
<evidence type="ECO:0000256" key="13">
    <source>
        <dbReference type="ARBA" id="ARBA00023268"/>
    </source>
</evidence>
<evidence type="ECO:0000256" key="18">
    <source>
        <dbReference type="ARBA" id="ARBA00047332"/>
    </source>
</evidence>
<accession>A0A0B5KTA1</accession>
<evidence type="ECO:0000256" key="15">
    <source>
        <dbReference type="ARBA" id="ARBA00024499"/>
    </source>
</evidence>
<dbReference type="Pfam" id="PF14318">
    <property type="entry name" value="Mononeg_mRNAcap"/>
    <property type="match status" value="1"/>
</dbReference>
<dbReference type="InterPro" id="IPR026890">
    <property type="entry name" value="Mononeg_mRNAcap"/>
</dbReference>
<dbReference type="InterPro" id="IPR014023">
    <property type="entry name" value="Mononeg_RNA_pol_cat"/>
</dbReference>
<dbReference type="KEGG" id="vg:40526471"/>
<evidence type="ECO:0000259" key="21">
    <source>
        <dbReference type="PROSITE" id="PS50526"/>
    </source>
</evidence>
<dbReference type="PROSITE" id="PS50526">
    <property type="entry name" value="RDRP_SSRNA_NEG_NONSEG"/>
    <property type="match status" value="1"/>
</dbReference>
<evidence type="ECO:0000256" key="10">
    <source>
        <dbReference type="ARBA" id="ARBA00022844"/>
    </source>
</evidence>
<evidence type="ECO:0000256" key="14">
    <source>
        <dbReference type="ARBA" id="ARBA00024494"/>
    </source>
</evidence>
<keyword evidence="5" id="KW-0808">Transferase</keyword>
<organism evidence="22 23">
    <name type="scientific">Wuchang Cockroach Virus 3</name>
    <dbReference type="NCBI Taxonomy" id="1608099"/>
    <lineage>
        <taxon>Viruses</taxon>
        <taxon>Riboviria</taxon>
        <taxon>Orthornavirae</taxon>
        <taxon>Negarnaviricota</taxon>
        <taxon>Haploviricotina</taxon>
        <taxon>Monjiviricetes</taxon>
        <taxon>Jingchuvirales</taxon>
        <taxon>Chuviridae</taxon>
        <taxon>Scarabeuvirus</taxon>
        <taxon>Scarabeuvirus blattae</taxon>
    </lineage>
</organism>
<evidence type="ECO:0000313" key="23">
    <source>
        <dbReference type="Proteomes" id="UP000272305"/>
    </source>
</evidence>
<evidence type="ECO:0000256" key="16">
    <source>
        <dbReference type="ARBA" id="ARBA00030436"/>
    </source>
</evidence>
<comment type="catalytic activity">
    <reaction evidence="19">
        <text>a 5'-end (5'-triphosphoguanosine)-adenylyl-adenylyl-cytidylyl-adenosine in mRNA + 2 S-adenosyl-L-methionine = a 5'-end (N(7)-methyl 5'-triphosphoguanosine)-(2'-O-methyladenylyl)-adenylyl-cytidylyl-adenosine in mRNA + 2 S-adenosyl-L-homocysteine + H(+)</text>
        <dbReference type="Rhea" id="RHEA:65376"/>
        <dbReference type="Rhea" id="RHEA-COMP:16797"/>
        <dbReference type="Rhea" id="RHEA-COMP:16798"/>
        <dbReference type="ChEBI" id="CHEBI:15378"/>
        <dbReference type="ChEBI" id="CHEBI:57856"/>
        <dbReference type="ChEBI" id="CHEBI:59789"/>
        <dbReference type="ChEBI" id="CHEBI:156483"/>
        <dbReference type="ChEBI" id="CHEBI:156484"/>
        <dbReference type="EC" id="2.1.1.375"/>
    </reaction>
</comment>
<reference evidence="22 23" key="1">
    <citation type="journal article" date="2015" name="Elife">
        <title>Unprecedented genomic diversity of RNA viruses in arthropods reveals the ancestry of negative-sense RNA viruses.</title>
        <authorList>
            <person name="Li C.X."/>
            <person name="Shi M."/>
            <person name="Tian J.H."/>
            <person name="Lin X.D."/>
            <person name="Kang Y.J."/>
            <person name="Chen L.J."/>
            <person name="Qin X.C."/>
            <person name="Xu J."/>
            <person name="Holmes E.C."/>
            <person name="Zhang Y.Z."/>
        </authorList>
    </citation>
    <scope>NUCLEOTIDE SEQUENCE [LARGE SCALE GENOMIC DNA]</scope>
    <source>
        <strain evidence="22 23">WCZL-1</strain>
    </source>
</reference>
<comment type="catalytic activity">
    <reaction evidence="18">
        <text>a 5'-end (5'-triphosphoguanosine)-adenylyl-adenylyl-cytidylyl-adenosine in mRNA + S-adenosyl-L-methionine = a 5'-end (5'-triphosphoguanosine)-(2'-O-methyladenylyl)-adenylyl-cytidylyl-adenosine in mRNA + S-adenosyl-L-homocysteine + H(+)</text>
        <dbReference type="Rhea" id="RHEA:65380"/>
        <dbReference type="Rhea" id="RHEA-COMP:16797"/>
        <dbReference type="Rhea" id="RHEA-COMP:16801"/>
        <dbReference type="ChEBI" id="CHEBI:15378"/>
        <dbReference type="ChEBI" id="CHEBI:57856"/>
        <dbReference type="ChEBI" id="CHEBI:59789"/>
        <dbReference type="ChEBI" id="CHEBI:156482"/>
        <dbReference type="ChEBI" id="CHEBI:156484"/>
    </reaction>
</comment>
<protein>
    <recommendedName>
        <fullName evidence="2">RNA-directed RNA polymerase</fullName>
        <ecNumber evidence="2">2.7.7.48</ecNumber>
    </recommendedName>
    <alternativeName>
        <fullName evidence="17">Replicase</fullName>
    </alternativeName>
    <alternativeName>
        <fullName evidence="16">Transcriptase</fullName>
    </alternativeName>
</protein>
<gene>
    <name evidence="22" type="primary">L</name>
</gene>
<feature type="domain" description="RdRp catalytic" evidence="21">
    <location>
        <begin position="594"/>
        <end position="757"/>
    </location>
</feature>
<comment type="catalytic activity">
    <reaction evidence="20">
        <text>GTP + H2O = GDP + phosphate + H(+)</text>
        <dbReference type="Rhea" id="RHEA:19669"/>
        <dbReference type="ChEBI" id="CHEBI:15377"/>
        <dbReference type="ChEBI" id="CHEBI:15378"/>
        <dbReference type="ChEBI" id="CHEBI:37565"/>
        <dbReference type="ChEBI" id="CHEBI:43474"/>
        <dbReference type="ChEBI" id="CHEBI:58189"/>
    </reaction>
</comment>
<sequence length="2203" mass="254197">MFMSQTQVSYEIPTSGIYERKFDTAIRNSFDRAMHDRHEANNESVDDKLLSGSTKVQTDIYRAKTSPDYYPRILLGIFGTNFNVSELKETRKLLSRRKSIVRKTMEIQISYSLKQNYTYANHRIKRLFNSYISNREEPKDIDKLIAMSLWLSNVVEKMALMNAEKYRAMEEDEKLTSLYKINHASCPYLPLKFVWSYTKLHIDYDGEYYVLPRPCILLIHNKICDLISVLSLSKYNAGVIYPANVSDTVRDFVSELARLVIKYEDKSFQILRVLEGLGIGETLIEIEQWKNTEFLTSIASELLEELGFDYMSSNVRSILLDAPIALRHELMCLSKIMGHPLVYMLEGAKALHTNVTAPIEVNMYKVLEVENYIKENYIRNAIAKTGKWPPCTLNSINTPKALQMAYIMNKDPTSSFITNKYGPTAINDYIYVDIEKNFEYTHLENAIPHLKDKTISLLRSKVMTSYLQSHHATKEDTRKNWAETRCLLAYMLFPQMVHDHIKLQDRIAYDGNLEGIMDYLVMRIVPKEKELKGIFRGFGCKTYEYRLATLAQEKNVMRFLDEFSDEQAMTVSELDILRKLRAFRVLDKAYKKHKVMYIVLDLSKWNNKFRPSTVDEVMDETLDKVFDYPIFSKTHKLYKKTLIYVPDSEVTYWWDGQEGGIEGQNQDTWVVTYIAMIKTALAGITYPYHILVKGDDCRIAISIPEAQANEVELQTLKNLVVKQLAAGLKEVGHDMKIEESYGSCRYFAFSKSASCDEIELPQTYRKIQKTFGASNAFIPTVDEYIAATFSNAHSACKVNPIVTHPYCVALEWCCYYLLQHPIYMKCTDSEIVALLLTPNMVGGFPIIYLHNMHVRAESDLLSPYLGLLQHTRRTESDVYFAMANFCCIPADPPRDKVAIFMDPYALPSDRPMLPSGKLRSYIKPALKKIARNEAIRELIKASETEVQAHLDLLLATARPFNSRIIANLYASTPKGVLNTLIRKFESSRSINELVILRYGRRKAARMIRGVVRAEHKLQTWRYQRCKGLNNHNTTSLIRFVRECPSFSAFNIRAHAWKTPIHGVTMPPMQHQVSFVPALGEHTSEWANTHHFTIHITPVHTKLSRRDTEHYATGQQKPFLGYTTTTGTIEPTVHFIERDPVLEQMKRLIDLASWLGTSSIDEQGNERVSNAPEVICLLLKSYTSTPLSKLSPFTAKRKAGTIHHHIRSPGYRESIVPNVLSNVYTRFRGESNSHIALRTSRDHFRVNFLHIYCYSCWMSFMELEFSPYTTTPEEVWVVTTDCAHCTQPIIEEPIRFDPKYIRDYGLEPLKLLQVGQIAERILKESLGKFYDKKPNLAVREHAMTYQHACIGILQEEMDLTWHQRTALQDRYTHHHLTRDAQEVLTNFIPRGRNREVGLTEMKRISVNNLGNYLIMVIGFIYEQTFKPKNKLHLDVALMEIPGEELPWYGLVRYIYQVNKLAAILRWLQERTGVPPPAVYYSPVTSCKYIGKMCFMLRDTYVVALPVVILSYYNAGQLENHLKYALHNAIWRIYTTHIHKHLKQLRRPLLDDQATYQLVLQGIMLAYTLSNITQVANEIAQKVLEEPQIGVNPLAFLEYEAIDLQEYVSAPSDVYIMNLILEILRKLRIEEDFVDYIDDATVAQASVVTRQLGNILPLDVTYSTLSSCIACVRGNVDDEEPDQDTPAERTYRNVEGIKFSVRVDLALPAPAVQFRHVPVFPMASPYRAGVMDLNDPIYDVDYTQVYRIIGSHTGSESYYVALLKMLHLEKHIPQQGNFACLADGLGGACNVLYELSHQRCTILYHTVPEDPNVEAHPESLYANYPNSHEDVLASHIHEGYYDFRYPGTFLRYERYHLRYHIMTCDIEIEDGANDNSAIIYLNICNFYVRNAIEDSVLILRVNMVTSTPCDHAITFLTRHCHDVHLVYPPCLKRFKWAFIVARRVVVQSQFHYGNIRITPDPVICQRVHRFQRRLMVRKIMHREGFERGMDFSNADVVQYNTFCARLNYRVYDVLSTYMGYTLSNTEGDSEYVEIGGILDALRRDPSKENFIKMGINPWGIVERMLDILHETDVPDIQPRQHWDPNNQAHRLHLLRHLVRHYGFIYAHTQLVDWEHAYIIQTQGYVSAFAQFLEDIPIRDRYGHDPHAYFIHGYTYGNVEVALACPFVRGIHAFLCLYGSVRSTMTHTRSARDHATAGDADVVNAV</sequence>
<evidence type="ECO:0000256" key="5">
    <source>
        <dbReference type="ARBA" id="ARBA00022679"/>
    </source>
</evidence>
<evidence type="ECO:0000256" key="9">
    <source>
        <dbReference type="ARBA" id="ARBA00022840"/>
    </source>
</evidence>
<dbReference type="GeneID" id="40526471"/>
<evidence type="ECO:0000313" key="22">
    <source>
        <dbReference type="EMBL" id="AJG39067.1"/>
    </source>
</evidence>
<evidence type="ECO:0000256" key="3">
    <source>
        <dbReference type="ARBA" id="ARBA00022484"/>
    </source>
</evidence>
<keyword evidence="9" id="KW-0067">ATP-binding</keyword>
<evidence type="ECO:0000256" key="1">
    <source>
        <dbReference type="ARBA" id="ARBA00004328"/>
    </source>
</evidence>
<dbReference type="GO" id="GO:0005524">
    <property type="term" value="F:ATP binding"/>
    <property type="evidence" value="ECO:0007669"/>
    <property type="project" value="UniProtKB-KW"/>
</dbReference>
<keyword evidence="11" id="KW-0693">Viral RNA replication</keyword>
<evidence type="ECO:0000256" key="8">
    <source>
        <dbReference type="ARBA" id="ARBA00022741"/>
    </source>
</evidence>
<dbReference type="GO" id="GO:0004482">
    <property type="term" value="F:mRNA 5'-cap (guanine-N7-)-methyltransferase activity"/>
    <property type="evidence" value="ECO:0007669"/>
    <property type="project" value="InterPro"/>
</dbReference>
<dbReference type="Pfam" id="PF00946">
    <property type="entry name" value="Mononeg_RNA_pol"/>
    <property type="match status" value="1"/>
</dbReference>
<keyword evidence="23" id="KW-1185">Reference proteome</keyword>
<evidence type="ECO:0000256" key="2">
    <source>
        <dbReference type="ARBA" id="ARBA00012494"/>
    </source>
</evidence>